<keyword evidence="1" id="KW-0472">Membrane</keyword>
<feature type="transmembrane region" description="Helical" evidence="1">
    <location>
        <begin position="117"/>
        <end position="138"/>
    </location>
</feature>
<gene>
    <name evidence="2" type="ORF">NCTC13652_00026</name>
</gene>
<feature type="transmembrane region" description="Helical" evidence="1">
    <location>
        <begin position="6"/>
        <end position="25"/>
    </location>
</feature>
<keyword evidence="3" id="KW-1185">Reference proteome</keyword>
<dbReference type="STRING" id="1122997.GCA_000425285_02020"/>
<feature type="transmembrane region" description="Helical" evidence="1">
    <location>
        <begin position="95"/>
        <end position="111"/>
    </location>
</feature>
<dbReference type="EMBL" id="LR134473">
    <property type="protein sequence ID" value="VEI01876.1"/>
    <property type="molecule type" value="Genomic_DNA"/>
</dbReference>
<dbReference type="AlphaFoldDB" id="A0A448NV84"/>
<organism evidence="2 3">
    <name type="scientific">Acidipropionibacterium jensenii</name>
    <dbReference type="NCBI Taxonomy" id="1749"/>
    <lineage>
        <taxon>Bacteria</taxon>
        <taxon>Bacillati</taxon>
        <taxon>Actinomycetota</taxon>
        <taxon>Actinomycetes</taxon>
        <taxon>Propionibacteriales</taxon>
        <taxon>Propionibacteriaceae</taxon>
        <taxon>Acidipropionibacterium</taxon>
    </lineage>
</organism>
<proteinExistence type="predicted"/>
<name>A0A448NV84_9ACTN</name>
<evidence type="ECO:0000313" key="2">
    <source>
        <dbReference type="EMBL" id="VEI01876.1"/>
    </source>
</evidence>
<evidence type="ECO:0000256" key="1">
    <source>
        <dbReference type="SAM" id="Phobius"/>
    </source>
</evidence>
<protein>
    <submittedName>
        <fullName evidence="2">Uncharacterized protein</fullName>
    </submittedName>
</protein>
<dbReference type="Proteomes" id="UP000277858">
    <property type="component" value="Chromosome"/>
</dbReference>
<keyword evidence="1" id="KW-0812">Transmembrane</keyword>
<reference evidence="2 3" key="1">
    <citation type="submission" date="2018-12" db="EMBL/GenBank/DDBJ databases">
        <authorList>
            <consortium name="Pathogen Informatics"/>
        </authorList>
    </citation>
    <scope>NUCLEOTIDE SEQUENCE [LARGE SCALE GENOMIC DNA]</scope>
    <source>
        <strain evidence="2 3">NCTC13652</strain>
    </source>
</reference>
<accession>A0A448NV84</accession>
<keyword evidence="1" id="KW-1133">Transmembrane helix</keyword>
<evidence type="ECO:0000313" key="3">
    <source>
        <dbReference type="Proteomes" id="UP000277858"/>
    </source>
</evidence>
<sequence>MCHVEAIIVGVLVVAWIAYLVPWFVMRRHDRAEESEEATEFPDTMSVVRDGGLTISAHTAEPQDDLEVATPFTRAHARQEVREAWANAAVRRRRTVAVLMLLTTLMAALALTSVLSWWFTAAAGALVVAFFVVARISVVRMARRLDAQIDQIDRGWDEHTVLLSREAPFPEESHQHESDHTLEENEPTAYSVELNGPVSAGSGSLWDAVPVTTPTYVSKPIAARTVRTIDLSAPGPVAGQTSTPVTAEHPQAVGAHLPTVVEGSTVEQQPEEALRRRSA</sequence>